<feature type="region of interest" description="Disordered" evidence="1">
    <location>
        <begin position="111"/>
        <end position="130"/>
    </location>
</feature>
<dbReference type="RefSeq" id="XP_002673328.1">
    <property type="nucleotide sequence ID" value="XM_002673282.1"/>
</dbReference>
<dbReference type="GeneID" id="8854919"/>
<dbReference type="EMBL" id="GG738891">
    <property type="protein sequence ID" value="EFC40584.1"/>
    <property type="molecule type" value="Genomic_DNA"/>
</dbReference>
<dbReference type="AlphaFoldDB" id="D2VRC7"/>
<dbReference type="VEuPathDB" id="AmoebaDB:NAEGRDRAFT_71539"/>
<organism evidence="3">
    <name type="scientific">Naegleria gruberi</name>
    <name type="common">Amoeba</name>
    <dbReference type="NCBI Taxonomy" id="5762"/>
    <lineage>
        <taxon>Eukaryota</taxon>
        <taxon>Discoba</taxon>
        <taxon>Heterolobosea</taxon>
        <taxon>Tetramitia</taxon>
        <taxon>Eutetramitia</taxon>
        <taxon>Vahlkampfiidae</taxon>
        <taxon>Naegleria</taxon>
    </lineage>
</organism>
<proteinExistence type="predicted"/>
<feature type="region of interest" description="Disordered" evidence="1">
    <location>
        <begin position="1"/>
        <end position="43"/>
    </location>
</feature>
<dbReference type="InParanoid" id="D2VRC7"/>
<feature type="compositionally biased region" description="Basic and acidic residues" evidence="1">
    <location>
        <begin position="33"/>
        <end position="43"/>
    </location>
</feature>
<gene>
    <name evidence="2" type="ORF">NAEGRDRAFT_71539</name>
</gene>
<dbReference type="OrthoDB" id="10460709at2759"/>
<dbReference type="KEGG" id="ngr:NAEGRDRAFT_71539"/>
<evidence type="ECO:0000313" key="3">
    <source>
        <dbReference type="Proteomes" id="UP000006671"/>
    </source>
</evidence>
<keyword evidence="3" id="KW-1185">Reference proteome</keyword>
<evidence type="ECO:0000256" key="1">
    <source>
        <dbReference type="SAM" id="MobiDB-lite"/>
    </source>
</evidence>
<accession>D2VRC7</accession>
<sequence>MSSVANHHKRGGANSNGKRGLNMTTTRINQQKEINDGEGMRDDSSLINQKLQNSSNDNNNSEREKETIVNSDRLRLLLFNHKSRNTIYNNSLNKQQVTVKNLVHVGVEQQPAKKYNHSQSEKSDNCFDEGNQEKINSTVEEMNSIIKPKWLKSIVDNQCDLGFVKENGNCTNMNHYPKIRENNSFMDTKSKKVSKESINVKKKNGSNRKIERTEKSFNNVMLELFKERSTEIQPPQDIQSNDTMFTKLTKSWNRFLFWWIKWKRDFTTNTIHQFLSSYDPVMRTFECVFIFFETFRIPYPIRYAVHRIRHFLYLIFQFVWTSTFLFEENSEFERELLSHNNRRNDSQIYNADPRYYYDDVNYYSQN</sequence>
<feature type="compositionally biased region" description="Basic residues" evidence="1">
    <location>
        <begin position="1"/>
        <end position="11"/>
    </location>
</feature>
<feature type="compositionally biased region" description="Polar residues" evidence="1">
    <location>
        <begin position="13"/>
        <end position="32"/>
    </location>
</feature>
<protein>
    <submittedName>
        <fullName evidence="2">Predicted protein</fullName>
    </submittedName>
</protein>
<evidence type="ECO:0000313" key="2">
    <source>
        <dbReference type="EMBL" id="EFC40584.1"/>
    </source>
</evidence>
<dbReference type="Proteomes" id="UP000006671">
    <property type="component" value="Unassembled WGS sequence"/>
</dbReference>
<reference evidence="2 3" key="1">
    <citation type="journal article" date="2010" name="Cell">
        <title>The genome of Naegleria gruberi illuminates early eukaryotic versatility.</title>
        <authorList>
            <person name="Fritz-Laylin L.K."/>
            <person name="Prochnik S.E."/>
            <person name="Ginger M.L."/>
            <person name="Dacks J.B."/>
            <person name="Carpenter M.L."/>
            <person name="Field M.C."/>
            <person name="Kuo A."/>
            <person name="Paredez A."/>
            <person name="Chapman J."/>
            <person name="Pham J."/>
            <person name="Shu S."/>
            <person name="Neupane R."/>
            <person name="Cipriano M."/>
            <person name="Mancuso J."/>
            <person name="Tu H."/>
            <person name="Salamov A."/>
            <person name="Lindquist E."/>
            <person name="Shapiro H."/>
            <person name="Lucas S."/>
            <person name="Grigoriev I.V."/>
            <person name="Cande W.Z."/>
            <person name="Fulton C."/>
            <person name="Rokhsar D.S."/>
            <person name="Dawson S.C."/>
        </authorList>
    </citation>
    <scope>NUCLEOTIDE SEQUENCE [LARGE SCALE GENOMIC DNA]</scope>
    <source>
        <strain evidence="2 3">NEG-M</strain>
    </source>
</reference>
<name>D2VRC7_NAEGR</name>